<feature type="non-terminal residue" evidence="2">
    <location>
        <position position="1"/>
    </location>
</feature>
<feature type="region of interest" description="Disordered" evidence="1">
    <location>
        <begin position="1"/>
        <end position="22"/>
    </location>
</feature>
<gene>
    <name evidence="2" type="ORF">HELGO_WM99823</name>
</gene>
<proteinExistence type="predicted"/>
<dbReference type="EMBL" id="CACVAV010000209">
    <property type="protein sequence ID" value="CAA6812977.1"/>
    <property type="molecule type" value="Genomic_DNA"/>
</dbReference>
<protein>
    <submittedName>
        <fullName evidence="2">Uncharacterized protein</fullName>
    </submittedName>
</protein>
<name>A0A6S6TDL6_9GAMM</name>
<dbReference type="AlphaFoldDB" id="A0A6S6TDL6"/>
<organism evidence="2">
    <name type="scientific">uncultured Thiotrichaceae bacterium</name>
    <dbReference type="NCBI Taxonomy" id="298394"/>
    <lineage>
        <taxon>Bacteria</taxon>
        <taxon>Pseudomonadati</taxon>
        <taxon>Pseudomonadota</taxon>
        <taxon>Gammaproteobacteria</taxon>
        <taxon>Thiotrichales</taxon>
        <taxon>Thiotrichaceae</taxon>
        <taxon>environmental samples</taxon>
    </lineage>
</organism>
<accession>A0A6S6TDL6</accession>
<evidence type="ECO:0000256" key="1">
    <source>
        <dbReference type="SAM" id="MobiDB-lite"/>
    </source>
</evidence>
<reference evidence="2" key="1">
    <citation type="submission" date="2020-01" db="EMBL/GenBank/DDBJ databases">
        <authorList>
            <person name="Meier V. D."/>
            <person name="Meier V D."/>
        </authorList>
    </citation>
    <scope>NUCLEOTIDE SEQUENCE</scope>
    <source>
        <strain evidence="2">HLG_WM_MAG_08</strain>
    </source>
</reference>
<evidence type="ECO:0000313" key="2">
    <source>
        <dbReference type="EMBL" id="CAA6812977.1"/>
    </source>
</evidence>
<sequence>FMSSAVKYDYHEDSSDISPTMNDNKYARQLKEAGIKGELKKLKSIAADFGNDPLTLSLLAAYLKRWYAGRLNGLETIPVLLDNAPEGRGLRRVLAAFEAKLHGTSDMTLLYLLSLSDRPVAHQHMKVVFHSTLMERWLTKRDDYVRFLGPLGRLNEEHWQWVIENLRRLKLLEAPIAKQHDLLVVADPVRDYFRNKLKLRSRIVFEQGTADMEKLSKDTVIDFRKRYQSTPEIKTWISPELQKQLDLETREEPPAPIRAPQEEKPILWKQEELDTAQQQLLALRDSLSMLKSHTKKLAQHLAESNLANKTPDLSTEASHPAS</sequence>
<feature type="region of interest" description="Disordered" evidence="1">
    <location>
        <begin position="302"/>
        <end position="322"/>
    </location>
</feature>
<feature type="compositionally biased region" description="Polar residues" evidence="1">
    <location>
        <begin position="305"/>
        <end position="322"/>
    </location>
</feature>